<dbReference type="AlphaFoldDB" id="A0A1M7HS59"/>
<feature type="compositionally biased region" description="Basic and acidic residues" evidence="3">
    <location>
        <begin position="248"/>
        <end position="281"/>
    </location>
</feature>
<feature type="domain" description="Peptidoglycan hydrolase PcsB coiled-coil" evidence="6">
    <location>
        <begin position="103"/>
        <end position="173"/>
    </location>
</feature>
<evidence type="ECO:0000256" key="4">
    <source>
        <dbReference type="SAM" id="SignalP"/>
    </source>
</evidence>
<dbReference type="SUPFAM" id="SSF51261">
    <property type="entry name" value="Duplicated hybrid motif"/>
    <property type="match status" value="1"/>
</dbReference>
<dbReference type="EMBL" id="FRCP01000008">
    <property type="protein sequence ID" value="SHM31391.1"/>
    <property type="molecule type" value="Genomic_DNA"/>
</dbReference>
<feature type="signal peptide" evidence="4">
    <location>
        <begin position="1"/>
        <end position="29"/>
    </location>
</feature>
<proteinExistence type="predicted"/>
<dbReference type="GO" id="GO:0004222">
    <property type="term" value="F:metalloendopeptidase activity"/>
    <property type="evidence" value="ECO:0007669"/>
    <property type="project" value="TreeGrafter"/>
</dbReference>
<keyword evidence="7" id="KW-0378">Hydrolase</keyword>
<dbReference type="Gene3D" id="6.10.250.3150">
    <property type="match status" value="1"/>
</dbReference>
<gene>
    <name evidence="7" type="ORF">SAMN02746066_01542</name>
</gene>
<keyword evidence="2" id="KW-0175">Coiled coil</keyword>
<dbReference type="InterPro" id="IPR016047">
    <property type="entry name" value="M23ase_b-sheet_dom"/>
</dbReference>
<evidence type="ECO:0000256" key="2">
    <source>
        <dbReference type="SAM" id="Coils"/>
    </source>
</evidence>
<dbReference type="OrthoDB" id="9809488at2"/>
<dbReference type="RefSeq" id="WP_073285536.1">
    <property type="nucleotide sequence ID" value="NZ_FRCP01000008.1"/>
</dbReference>
<keyword evidence="1 4" id="KW-0732">Signal</keyword>
<feature type="region of interest" description="Disordered" evidence="3">
    <location>
        <begin position="248"/>
        <end position="323"/>
    </location>
</feature>
<dbReference type="InterPro" id="IPR057309">
    <property type="entry name" value="PcsB_CC"/>
</dbReference>
<feature type="coiled-coil region" evidence="2">
    <location>
        <begin position="32"/>
        <end position="119"/>
    </location>
</feature>
<evidence type="ECO:0000313" key="7">
    <source>
        <dbReference type="EMBL" id="SHM31391.1"/>
    </source>
</evidence>
<dbReference type="STRING" id="1120996.SAMN02746066_01542"/>
<reference evidence="7 8" key="1">
    <citation type="submission" date="2016-11" db="EMBL/GenBank/DDBJ databases">
        <authorList>
            <person name="Jaros S."/>
            <person name="Januszkiewicz K."/>
            <person name="Wedrychowicz H."/>
        </authorList>
    </citation>
    <scope>NUCLEOTIDE SEQUENCE [LARGE SCALE GENOMIC DNA]</scope>
    <source>
        <strain evidence="7 8">DSM 15930</strain>
    </source>
</reference>
<dbReference type="Pfam" id="PF24568">
    <property type="entry name" value="CC_PcsB"/>
    <property type="match status" value="1"/>
</dbReference>
<dbReference type="PANTHER" id="PTHR21666">
    <property type="entry name" value="PEPTIDASE-RELATED"/>
    <property type="match status" value="1"/>
</dbReference>
<evidence type="ECO:0000256" key="3">
    <source>
        <dbReference type="SAM" id="MobiDB-lite"/>
    </source>
</evidence>
<evidence type="ECO:0000313" key="8">
    <source>
        <dbReference type="Proteomes" id="UP000184038"/>
    </source>
</evidence>
<feature type="domain" description="M23ase beta-sheet core" evidence="5">
    <location>
        <begin position="346"/>
        <end position="440"/>
    </location>
</feature>
<dbReference type="Proteomes" id="UP000184038">
    <property type="component" value="Unassembled WGS sequence"/>
</dbReference>
<protein>
    <submittedName>
        <fullName evidence="7">Murein DD-endopeptidase MepM and murein hydrolase activator NlpD, contain LysM domain</fullName>
    </submittedName>
</protein>
<dbReference type="InterPro" id="IPR011055">
    <property type="entry name" value="Dup_hybrid_motif"/>
</dbReference>
<organism evidence="7 8">
    <name type="scientific">Anaerosporobacter mobilis DSM 15930</name>
    <dbReference type="NCBI Taxonomy" id="1120996"/>
    <lineage>
        <taxon>Bacteria</taxon>
        <taxon>Bacillati</taxon>
        <taxon>Bacillota</taxon>
        <taxon>Clostridia</taxon>
        <taxon>Lachnospirales</taxon>
        <taxon>Lachnospiraceae</taxon>
        <taxon>Anaerosporobacter</taxon>
    </lineage>
</organism>
<dbReference type="Pfam" id="PF01551">
    <property type="entry name" value="Peptidase_M23"/>
    <property type="match status" value="1"/>
</dbReference>
<feature type="chain" id="PRO_5012658281" evidence="4">
    <location>
        <begin position="30"/>
        <end position="445"/>
    </location>
</feature>
<dbReference type="CDD" id="cd12797">
    <property type="entry name" value="M23_peptidase"/>
    <property type="match status" value="1"/>
</dbReference>
<evidence type="ECO:0000259" key="6">
    <source>
        <dbReference type="Pfam" id="PF24568"/>
    </source>
</evidence>
<evidence type="ECO:0000259" key="5">
    <source>
        <dbReference type="Pfam" id="PF01551"/>
    </source>
</evidence>
<keyword evidence="8" id="KW-1185">Reference proteome</keyword>
<dbReference type="PANTHER" id="PTHR21666:SF270">
    <property type="entry name" value="MUREIN HYDROLASE ACTIVATOR ENVC"/>
    <property type="match status" value="1"/>
</dbReference>
<dbReference type="Gene3D" id="2.70.70.10">
    <property type="entry name" value="Glucose Permease (Domain IIA)"/>
    <property type="match status" value="1"/>
</dbReference>
<accession>A0A1M7HS59</accession>
<feature type="compositionally biased region" description="Low complexity" evidence="3">
    <location>
        <begin position="284"/>
        <end position="314"/>
    </location>
</feature>
<dbReference type="InterPro" id="IPR050570">
    <property type="entry name" value="Cell_wall_metabolism_enzyme"/>
</dbReference>
<name>A0A1M7HS59_9FIRM</name>
<evidence type="ECO:0000256" key="1">
    <source>
        <dbReference type="ARBA" id="ARBA00022729"/>
    </source>
</evidence>
<sequence>MKRKKRMRRFGMLMLVSLLTFTSVYTVFASGINDAKSEKSDLEKKKEETEAKIKELEKEKGDIVTYIEKMDVQLNDLNKEITSLNSQIDTANTDLDKTKKNLKEAQETEKNQYETMKKRIKYMYENGNANYIEIILGAADMSDMLNRAEYIEKIMQYDRTMLTNYQDTKKQIELTKKDIENKIVELEELTEEVNYEKDTVEKLIDNKSKEVEKYNANIQQSESMVSNYSNAIVEQEALIEKLLEEERRRVEEEERRRKAEEERKRKEEERKRKEEEEKKNQEQSNNSGNSSNNNSNGNNSSDNSSNGSDSSNSGTQGGFTWPLPASHTITSYFGNRGQPTSGASTYHQGIDIGAPTGTSIVAASSGTVVTASYSAGAGNYIMISHGNSVYTVYMHCSQLLVSAGQTVSKGEKIALVGSTGISTGPHLHFGVSVNGSYVDPLNYVK</sequence>